<proteinExistence type="predicted"/>
<organism evidence="2 3">
    <name type="scientific">Camellia sinensis var. sinensis</name>
    <name type="common">China tea</name>
    <dbReference type="NCBI Taxonomy" id="542762"/>
    <lineage>
        <taxon>Eukaryota</taxon>
        <taxon>Viridiplantae</taxon>
        <taxon>Streptophyta</taxon>
        <taxon>Embryophyta</taxon>
        <taxon>Tracheophyta</taxon>
        <taxon>Spermatophyta</taxon>
        <taxon>Magnoliopsida</taxon>
        <taxon>eudicotyledons</taxon>
        <taxon>Gunneridae</taxon>
        <taxon>Pentapetalae</taxon>
        <taxon>asterids</taxon>
        <taxon>Ericales</taxon>
        <taxon>Theaceae</taxon>
        <taxon>Camellia</taxon>
    </lineage>
</organism>
<sequence>MDLDTENRIAAILMKEAAELRRQAEKEGVQVYLRQPSVRGRPNSRFLTATVLGVQQANRAVEVNEMWRVRQKELELDDRLKGRMGDDSSSGKSQRDSSDSQRSTNKRHSRIDTNVSDPCSSSKRRGRGDVGSRMDETGPFLPSSCPDSKGKQLASPDVGGNERWKHRVVLGPQKPSSLRSCESSEEDKRKKAKKMDSSKHHSRKHKSKSKEKSRDKKKKKREEKRCKHHKREESERHESFLENGSKVLEEFITSWNGRWSIPIRNFSAQELIRSTNNYDPRHLVDEDAYYALYVGSFGERPILVKKYRSLGLDNFSGGAHLKAGAVRDIVTTSQMSCHKNVLMLIGCCLESEYPFLVYEDVGSTELLSHSFKSEGESQVKDMVISSRSLVEPQYLQTGILTEKTDVYDFGMFLVELLTGKRIADIQLHLQYGCFEDYVHKGGLNEIVDARTREGSGGGVEQEQQLQAFVSLAMQCLQKEGEDMPEMIDVAKELKRIQRPPLVHPPSAQTINPL</sequence>
<dbReference type="Gene3D" id="1.10.510.10">
    <property type="entry name" value="Transferase(Phosphotransferase) domain 1"/>
    <property type="match status" value="1"/>
</dbReference>
<protein>
    <recommendedName>
        <fullName evidence="4">Protein kinase domain-containing protein</fullName>
    </recommendedName>
</protein>
<dbReference type="InterPro" id="IPR011009">
    <property type="entry name" value="Kinase-like_dom_sf"/>
</dbReference>
<evidence type="ECO:0008006" key="4">
    <source>
        <dbReference type="Google" id="ProtNLM"/>
    </source>
</evidence>
<dbReference type="Proteomes" id="UP000306102">
    <property type="component" value="Unassembled WGS sequence"/>
</dbReference>
<name>A0A4S4DRI4_CAMSN</name>
<evidence type="ECO:0000313" key="2">
    <source>
        <dbReference type="EMBL" id="THG05740.1"/>
    </source>
</evidence>
<accession>A0A4S4DRI4</accession>
<reference evidence="2 3" key="1">
    <citation type="journal article" date="2018" name="Proc. Natl. Acad. Sci. U.S.A.">
        <title>Draft genome sequence of Camellia sinensis var. sinensis provides insights into the evolution of the tea genome and tea quality.</title>
        <authorList>
            <person name="Wei C."/>
            <person name="Yang H."/>
            <person name="Wang S."/>
            <person name="Zhao J."/>
            <person name="Liu C."/>
            <person name="Gao L."/>
            <person name="Xia E."/>
            <person name="Lu Y."/>
            <person name="Tai Y."/>
            <person name="She G."/>
            <person name="Sun J."/>
            <person name="Cao H."/>
            <person name="Tong W."/>
            <person name="Gao Q."/>
            <person name="Li Y."/>
            <person name="Deng W."/>
            <person name="Jiang X."/>
            <person name="Wang W."/>
            <person name="Chen Q."/>
            <person name="Zhang S."/>
            <person name="Li H."/>
            <person name="Wu J."/>
            <person name="Wang P."/>
            <person name="Li P."/>
            <person name="Shi C."/>
            <person name="Zheng F."/>
            <person name="Jian J."/>
            <person name="Huang B."/>
            <person name="Shan D."/>
            <person name="Shi M."/>
            <person name="Fang C."/>
            <person name="Yue Y."/>
            <person name="Li F."/>
            <person name="Li D."/>
            <person name="Wei S."/>
            <person name="Han B."/>
            <person name="Jiang C."/>
            <person name="Yin Y."/>
            <person name="Xia T."/>
            <person name="Zhang Z."/>
            <person name="Bennetzen J.L."/>
            <person name="Zhao S."/>
            <person name="Wan X."/>
        </authorList>
    </citation>
    <scope>NUCLEOTIDE SEQUENCE [LARGE SCALE GENOMIC DNA]</scope>
    <source>
        <strain evidence="3">cv. Shuchazao</strain>
        <tissue evidence="2">Leaf</tissue>
    </source>
</reference>
<feature type="compositionally biased region" description="Basic and acidic residues" evidence="1">
    <location>
        <begin position="186"/>
        <end position="199"/>
    </location>
</feature>
<gene>
    <name evidence="2" type="ORF">TEA_027457</name>
</gene>
<keyword evidence="3" id="KW-1185">Reference proteome</keyword>
<comment type="caution">
    <text evidence="2">The sequence shown here is derived from an EMBL/GenBank/DDBJ whole genome shotgun (WGS) entry which is preliminary data.</text>
</comment>
<feature type="compositionally biased region" description="Basic residues" evidence="1">
    <location>
        <begin position="200"/>
        <end position="230"/>
    </location>
</feature>
<dbReference type="SUPFAM" id="SSF56112">
    <property type="entry name" value="Protein kinase-like (PK-like)"/>
    <property type="match status" value="1"/>
</dbReference>
<dbReference type="EMBL" id="SDRB02010568">
    <property type="protein sequence ID" value="THG05740.1"/>
    <property type="molecule type" value="Genomic_DNA"/>
</dbReference>
<evidence type="ECO:0000256" key="1">
    <source>
        <dbReference type="SAM" id="MobiDB-lite"/>
    </source>
</evidence>
<dbReference type="Gene3D" id="3.30.200.20">
    <property type="entry name" value="Phosphorylase Kinase, domain 1"/>
    <property type="match status" value="1"/>
</dbReference>
<evidence type="ECO:0000313" key="3">
    <source>
        <dbReference type="Proteomes" id="UP000306102"/>
    </source>
</evidence>
<feature type="compositionally biased region" description="Basic and acidic residues" evidence="1">
    <location>
        <begin position="127"/>
        <end position="136"/>
    </location>
</feature>
<dbReference type="AlphaFoldDB" id="A0A4S4DRI4"/>
<dbReference type="PANTHER" id="PTHR34684">
    <property type="entry name" value="OS08G0192200 PROTEIN"/>
    <property type="match status" value="1"/>
</dbReference>
<feature type="compositionally biased region" description="Polar residues" evidence="1">
    <location>
        <begin position="112"/>
        <end position="121"/>
    </location>
</feature>
<feature type="region of interest" description="Disordered" evidence="1">
    <location>
        <begin position="78"/>
        <end position="239"/>
    </location>
</feature>
<dbReference type="PANTHER" id="PTHR34684:SF1">
    <property type="entry name" value="OS08G0192200 PROTEIN"/>
    <property type="match status" value="1"/>
</dbReference>
<dbReference type="STRING" id="542762.A0A4S4DRI4"/>